<protein>
    <submittedName>
        <fullName evidence="10">Myosin motor domain-containing protein</fullName>
    </submittedName>
</protein>
<name>A0A915EHN0_9BILA</name>
<dbReference type="GO" id="GO:0000146">
    <property type="term" value="F:microfilament motor activity"/>
    <property type="evidence" value="ECO:0007669"/>
    <property type="project" value="TreeGrafter"/>
</dbReference>
<dbReference type="SMART" id="SM00242">
    <property type="entry name" value="MYSc"/>
    <property type="match status" value="1"/>
</dbReference>
<dbReference type="WBParaSite" id="jg6439">
    <property type="protein sequence ID" value="jg6439"/>
    <property type="gene ID" value="jg6439"/>
</dbReference>
<evidence type="ECO:0000259" key="8">
    <source>
        <dbReference type="PROSITE" id="PS51456"/>
    </source>
</evidence>
<proteinExistence type="inferred from homology"/>
<comment type="caution">
    <text evidence="7">Lacks conserved residue(s) required for the propagation of feature annotation.</text>
</comment>
<dbReference type="GO" id="GO:0005886">
    <property type="term" value="C:plasma membrane"/>
    <property type="evidence" value="ECO:0007669"/>
    <property type="project" value="TreeGrafter"/>
</dbReference>
<organism evidence="9 10">
    <name type="scientific">Ditylenchus dipsaci</name>
    <dbReference type="NCBI Taxonomy" id="166011"/>
    <lineage>
        <taxon>Eukaryota</taxon>
        <taxon>Metazoa</taxon>
        <taxon>Ecdysozoa</taxon>
        <taxon>Nematoda</taxon>
        <taxon>Chromadorea</taxon>
        <taxon>Rhabditida</taxon>
        <taxon>Tylenchina</taxon>
        <taxon>Tylenchomorpha</taxon>
        <taxon>Sphaerularioidea</taxon>
        <taxon>Anguinidae</taxon>
        <taxon>Anguininae</taxon>
        <taxon>Ditylenchus</taxon>
    </lineage>
</organism>
<dbReference type="GO" id="GO:0005524">
    <property type="term" value="F:ATP binding"/>
    <property type="evidence" value="ECO:0007669"/>
    <property type="project" value="UniProtKB-KW"/>
</dbReference>
<evidence type="ECO:0000256" key="5">
    <source>
        <dbReference type="ARBA" id="ARBA00023175"/>
    </source>
</evidence>
<feature type="domain" description="Myosin motor" evidence="8">
    <location>
        <begin position="1"/>
        <end position="268"/>
    </location>
</feature>
<evidence type="ECO:0000256" key="4">
    <source>
        <dbReference type="ARBA" id="ARBA00023123"/>
    </source>
</evidence>
<dbReference type="SUPFAM" id="SSF52540">
    <property type="entry name" value="P-loop containing nucleoside triphosphate hydrolases"/>
    <property type="match status" value="1"/>
</dbReference>
<dbReference type="GO" id="GO:0006897">
    <property type="term" value="P:endocytosis"/>
    <property type="evidence" value="ECO:0007669"/>
    <property type="project" value="TreeGrafter"/>
</dbReference>
<keyword evidence="3" id="KW-0067">ATP-binding</keyword>
<evidence type="ECO:0000256" key="7">
    <source>
        <dbReference type="PROSITE-ProRule" id="PRU00782"/>
    </source>
</evidence>
<reference evidence="10" key="1">
    <citation type="submission" date="2022-11" db="UniProtKB">
        <authorList>
            <consortium name="WormBaseParasite"/>
        </authorList>
    </citation>
    <scope>IDENTIFICATION</scope>
</reference>
<dbReference type="GO" id="GO:0005737">
    <property type="term" value="C:cytoplasm"/>
    <property type="evidence" value="ECO:0007669"/>
    <property type="project" value="TreeGrafter"/>
</dbReference>
<evidence type="ECO:0000256" key="6">
    <source>
        <dbReference type="ARBA" id="ARBA00023203"/>
    </source>
</evidence>
<dbReference type="Gene3D" id="1.20.120.720">
    <property type="entry name" value="Myosin VI head, motor domain, U50 subdomain"/>
    <property type="match status" value="1"/>
</dbReference>
<dbReference type="AlphaFoldDB" id="A0A915EHN0"/>
<dbReference type="PROSITE" id="PS51456">
    <property type="entry name" value="MYOSIN_MOTOR"/>
    <property type="match status" value="1"/>
</dbReference>
<dbReference type="PANTHER" id="PTHR13140:SF729">
    <property type="entry name" value="UNCONVENTIONAL MYOSIN-IE"/>
    <property type="match status" value="1"/>
</dbReference>
<keyword evidence="6 7" id="KW-0009">Actin-binding</keyword>
<dbReference type="InterPro" id="IPR001609">
    <property type="entry name" value="Myosin_head_motor_dom-like"/>
</dbReference>
<dbReference type="InterPro" id="IPR027417">
    <property type="entry name" value="P-loop_NTPase"/>
</dbReference>
<dbReference type="GO" id="GO:0051015">
    <property type="term" value="F:actin filament binding"/>
    <property type="evidence" value="ECO:0007669"/>
    <property type="project" value="TreeGrafter"/>
</dbReference>
<dbReference type="PANTHER" id="PTHR13140">
    <property type="entry name" value="MYOSIN"/>
    <property type="match status" value="1"/>
</dbReference>
<dbReference type="GO" id="GO:0016459">
    <property type="term" value="C:myosin complex"/>
    <property type="evidence" value="ECO:0007669"/>
    <property type="project" value="UniProtKB-KW"/>
</dbReference>
<accession>A0A915EHN0</accession>
<keyword evidence="4 7" id="KW-0518">Myosin</keyword>
<keyword evidence="2" id="KW-0547">Nucleotide-binding</keyword>
<evidence type="ECO:0000256" key="2">
    <source>
        <dbReference type="ARBA" id="ARBA00022741"/>
    </source>
</evidence>
<dbReference type="Pfam" id="PF00063">
    <property type="entry name" value="Myosin_head"/>
    <property type="match status" value="1"/>
</dbReference>
<dbReference type="Gene3D" id="3.40.850.10">
    <property type="entry name" value="Kinesin motor domain"/>
    <property type="match status" value="1"/>
</dbReference>
<keyword evidence="5" id="KW-0505">Motor protein</keyword>
<keyword evidence="9" id="KW-1185">Reference proteome</keyword>
<evidence type="ECO:0000313" key="10">
    <source>
        <dbReference type="WBParaSite" id="jg6439"/>
    </source>
</evidence>
<comment type="similarity">
    <text evidence="1 7">Belongs to the TRAFAC class myosin-kinesin ATPase superfamily. Myosin family.</text>
</comment>
<sequence>MNYIARISGGGSRVQHVKEVIIKSNPLLESFGNAATLRNWNSSRFGKYVEIIFGRGGEPIGGQISNFLLEKSRVVSLGKNERNFHIFYQLIAGADTHTRDNLGISTVDYYNYLNQSGCYRAEGTDDAKEYAETLQAMQVVGISDHNQLQILQLVSAILHIGNISFSEHQNYACVRSDDYLQFPAYLLGLTAEAIKEKITTRKLESKWGKEKEEIDVQLNVEQAVYTRDAWVKAMYSKLFDFLGGSSKMIQLLQRQEKTVICKVYIIVG</sequence>
<dbReference type="InterPro" id="IPR036961">
    <property type="entry name" value="Kinesin_motor_dom_sf"/>
</dbReference>
<evidence type="ECO:0000256" key="1">
    <source>
        <dbReference type="ARBA" id="ARBA00008314"/>
    </source>
</evidence>
<dbReference type="Proteomes" id="UP000887574">
    <property type="component" value="Unplaced"/>
</dbReference>
<evidence type="ECO:0000313" key="9">
    <source>
        <dbReference type="Proteomes" id="UP000887574"/>
    </source>
</evidence>
<evidence type="ECO:0000256" key="3">
    <source>
        <dbReference type="ARBA" id="ARBA00022840"/>
    </source>
</evidence>
<dbReference type="Gene3D" id="1.10.10.820">
    <property type="match status" value="1"/>
</dbReference>
<dbReference type="GO" id="GO:0005902">
    <property type="term" value="C:microvillus"/>
    <property type="evidence" value="ECO:0007669"/>
    <property type="project" value="TreeGrafter"/>
</dbReference>
<dbReference type="GO" id="GO:0007015">
    <property type="term" value="P:actin filament organization"/>
    <property type="evidence" value="ECO:0007669"/>
    <property type="project" value="TreeGrafter"/>
</dbReference>
<dbReference type="FunFam" id="1.10.10.820:FF:000001">
    <property type="entry name" value="Myosin heavy chain"/>
    <property type="match status" value="1"/>
</dbReference>